<dbReference type="Pfam" id="PF00076">
    <property type="entry name" value="RRM_1"/>
    <property type="match status" value="1"/>
</dbReference>
<gene>
    <name evidence="4" type="ORF">EZS28_037492</name>
</gene>
<sequence length="61" mass="6809">EHLFETVGEVINAEIVTIEGLSQRHGFVTMHDKQTAEEAIRVLNNEELDGNCIEVGFAPEQ</sequence>
<evidence type="ECO:0000313" key="5">
    <source>
        <dbReference type="Proteomes" id="UP000324800"/>
    </source>
</evidence>
<feature type="non-terminal residue" evidence="4">
    <location>
        <position position="1"/>
    </location>
</feature>
<evidence type="ECO:0000259" key="3">
    <source>
        <dbReference type="PROSITE" id="PS50102"/>
    </source>
</evidence>
<dbReference type="Gene3D" id="3.30.70.330">
    <property type="match status" value="1"/>
</dbReference>
<dbReference type="GO" id="GO:0003729">
    <property type="term" value="F:mRNA binding"/>
    <property type="evidence" value="ECO:0007669"/>
    <property type="project" value="TreeGrafter"/>
</dbReference>
<proteinExistence type="predicted"/>
<dbReference type="Proteomes" id="UP000324800">
    <property type="component" value="Unassembled WGS sequence"/>
</dbReference>
<organism evidence="4 5">
    <name type="scientific">Streblomastix strix</name>
    <dbReference type="NCBI Taxonomy" id="222440"/>
    <lineage>
        <taxon>Eukaryota</taxon>
        <taxon>Metamonada</taxon>
        <taxon>Preaxostyla</taxon>
        <taxon>Oxymonadida</taxon>
        <taxon>Streblomastigidae</taxon>
        <taxon>Streblomastix</taxon>
    </lineage>
</organism>
<reference evidence="4 5" key="1">
    <citation type="submission" date="2019-03" db="EMBL/GenBank/DDBJ databases">
        <title>Single cell metagenomics reveals metabolic interactions within the superorganism composed of flagellate Streblomastix strix and complex community of Bacteroidetes bacteria on its surface.</title>
        <authorList>
            <person name="Treitli S.C."/>
            <person name="Kolisko M."/>
            <person name="Husnik F."/>
            <person name="Keeling P."/>
            <person name="Hampl V."/>
        </authorList>
    </citation>
    <scope>NUCLEOTIDE SEQUENCE [LARGE SCALE GENOMIC DNA]</scope>
    <source>
        <strain evidence="4">ST1C</strain>
    </source>
</reference>
<evidence type="ECO:0000256" key="1">
    <source>
        <dbReference type="ARBA" id="ARBA00022884"/>
    </source>
</evidence>
<dbReference type="EMBL" id="SNRW01018801">
    <property type="protein sequence ID" value="KAA6366980.1"/>
    <property type="molecule type" value="Genomic_DNA"/>
</dbReference>
<dbReference type="GO" id="GO:0005634">
    <property type="term" value="C:nucleus"/>
    <property type="evidence" value="ECO:0007669"/>
    <property type="project" value="TreeGrafter"/>
</dbReference>
<dbReference type="OrthoDB" id="439808at2759"/>
<dbReference type="InterPro" id="IPR000504">
    <property type="entry name" value="RRM_dom"/>
</dbReference>
<dbReference type="PANTHER" id="PTHR48025">
    <property type="entry name" value="OS02G0815200 PROTEIN"/>
    <property type="match status" value="1"/>
</dbReference>
<dbReference type="InterPro" id="IPR050502">
    <property type="entry name" value="Euk_RNA-bind_prot"/>
</dbReference>
<evidence type="ECO:0000313" key="4">
    <source>
        <dbReference type="EMBL" id="KAA6366980.1"/>
    </source>
</evidence>
<dbReference type="CDD" id="cd00590">
    <property type="entry name" value="RRM_SF"/>
    <property type="match status" value="1"/>
</dbReference>
<dbReference type="PANTHER" id="PTHR48025:SF1">
    <property type="entry name" value="RRM DOMAIN-CONTAINING PROTEIN"/>
    <property type="match status" value="1"/>
</dbReference>
<comment type="caution">
    <text evidence="4">The sequence shown here is derived from an EMBL/GenBank/DDBJ whole genome shotgun (WGS) entry which is preliminary data.</text>
</comment>
<dbReference type="InterPro" id="IPR035979">
    <property type="entry name" value="RBD_domain_sf"/>
</dbReference>
<dbReference type="PROSITE" id="PS50102">
    <property type="entry name" value="RRM"/>
    <property type="match status" value="1"/>
</dbReference>
<protein>
    <recommendedName>
        <fullName evidence="3">RRM domain-containing protein</fullName>
    </recommendedName>
</protein>
<dbReference type="SUPFAM" id="SSF54928">
    <property type="entry name" value="RNA-binding domain, RBD"/>
    <property type="match status" value="1"/>
</dbReference>
<feature type="domain" description="RRM" evidence="3">
    <location>
        <begin position="1"/>
        <end position="60"/>
    </location>
</feature>
<keyword evidence="1 2" id="KW-0694">RNA-binding</keyword>
<evidence type="ECO:0000256" key="2">
    <source>
        <dbReference type="PROSITE-ProRule" id="PRU00176"/>
    </source>
</evidence>
<accession>A0A5J4U9W8</accession>
<dbReference type="InterPro" id="IPR012677">
    <property type="entry name" value="Nucleotide-bd_a/b_plait_sf"/>
</dbReference>
<dbReference type="AlphaFoldDB" id="A0A5J4U9W8"/>
<name>A0A5J4U9W8_9EUKA</name>